<evidence type="ECO:0000259" key="5">
    <source>
        <dbReference type="PROSITE" id="PS50043"/>
    </source>
</evidence>
<dbReference type="InterPro" id="IPR016032">
    <property type="entry name" value="Sig_transdc_resp-reg_C-effctor"/>
</dbReference>
<dbReference type="RefSeq" id="WP_091283485.1">
    <property type="nucleotide sequence ID" value="NZ_FAOZ01000027.1"/>
</dbReference>
<evidence type="ECO:0000313" key="6">
    <source>
        <dbReference type="EMBL" id="CUU59410.1"/>
    </source>
</evidence>
<dbReference type="GO" id="GO:0003677">
    <property type="term" value="F:DNA binding"/>
    <property type="evidence" value="ECO:0007669"/>
    <property type="project" value="UniProtKB-KW"/>
</dbReference>
<name>A0A0S4QWM2_9ACTN</name>
<protein>
    <submittedName>
        <fullName evidence="6">Regulatory protein, luxR family</fullName>
    </submittedName>
</protein>
<dbReference type="SUPFAM" id="SSF55781">
    <property type="entry name" value="GAF domain-like"/>
    <property type="match status" value="1"/>
</dbReference>
<dbReference type="PANTHER" id="PTHR44688">
    <property type="entry name" value="DNA-BINDING TRANSCRIPTIONAL ACTIVATOR DEVR_DOSR"/>
    <property type="match status" value="1"/>
</dbReference>
<keyword evidence="2" id="KW-0238">DNA-binding</keyword>
<evidence type="ECO:0000256" key="1">
    <source>
        <dbReference type="ARBA" id="ARBA00023015"/>
    </source>
</evidence>
<evidence type="ECO:0000256" key="3">
    <source>
        <dbReference type="ARBA" id="ARBA00023163"/>
    </source>
</evidence>
<dbReference type="PRINTS" id="PR00038">
    <property type="entry name" value="HTHLUXR"/>
</dbReference>
<dbReference type="PROSITE" id="PS50043">
    <property type="entry name" value="HTH_LUXR_2"/>
    <property type="match status" value="1"/>
</dbReference>
<dbReference type="SUPFAM" id="SSF46894">
    <property type="entry name" value="C-terminal effector domain of the bipartite response regulators"/>
    <property type="match status" value="1"/>
</dbReference>
<sequence>MPAEATRKDLLELLDMVRLLHGSEAGAELPSPVLSRMADMIGCDSASYCRVDHRTRQLVATVVEPANTDLSESPDFAAVLGQHPAFVAHRQRRLRTASSVALTDLADLRSLRNLPIYTDFYRPRETHDQLLNIVAVGRHQGTLLVFNRSRRGFSGRARELLDLASPLVCQAVAQRERLSRLTVALRDARHHAAVADRAADRLAALTPREREVVDQLAEGIGDREIARVLGISPRTVHKHLEQIYRKLGLQSRAAVVAVVRGTISAPPAAARSSATPAAPAASAASAVSASTASVSAAP</sequence>
<gene>
    <name evidence="6" type="ORF">Ga0074812_12787</name>
</gene>
<dbReference type="InterPro" id="IPR036388">
    <property type="entry name" value="WH-like_DNA-bd_sf"/>
</dbReference>
<keyword evidence="1" id="KW-0805">Transcription regulation</keyword>
<dbReference type="GO" id="GO:0006355">
    <property type="term" value="P:regulation of DNA-templated transcription"/>
    <property type="evidence" value="ECO:0007669"/>
    <property type="project" value="InterPro"/>
</dbReference>
<evidence type="ECO:0000256" key="2">
    <source>
        <dbReference type="ARBA" id="ARBA00023125"/>
    </source>
</evidence>
<evidence type="ECO:0000313" key="7">
    <source>
        <dbReference type="Proteomes" id="UP000198802"/>
    </source>
</evidence>
<feature type="region of interest" description="Disordered" evidence="4">
    <location>
        <begin position="268"/>
        <end position="298"/>
    </location>
</feature>
<dbReference type="Gene3D" id="1.10.10.10">
    <property type="entry name" value="Winged helix-like DNA-binding domain superfamily/Winged helix DNA-binding domain"/>
    <property type="match status" value="1"/>
</dbReference>
<dbReference type="Proteomes" id="UP000198802">
    <property type="component" value="Unassembled WGS sequence"/>
</dbReference>
<feature type="domain" description="HTH luxR-type" evidence="5">
    <location>
        <begin position="198"/>
        <end position="263"/>
    </location>
</feature>
<reference evidence="7" key="1">
    <citation type="submission" date="2015-11" db="EMBL/GenBank/DDBJ databases">
        <authorList>
            <person name="Varghese N."/>
        </authorList>
    </citation>
    <scope>NUCLEOTIDE SEQUENCE [LARGE SCALE GENOMIC DNA]</scope>
    <source>
        <strain evidence="7">DSM 45899</strain>
    </source>
</reference>
<dbReference type="PANTHER" id="PTHR44688:SF16">
    <property type="entry name" value="DNA-BINDING TRANSCRIPTIONAL ACTIVATOR DEVR_DOSR"/>
    <property type="match status" value="1"/>
</dbReference>
<dbReference type="AlphaFoldDB" id="A0A0S4QWM2"/>
<keyword evidence="7" id="KW-1185">Reference proteome</keyword>
<dbReference type="SMART" id="SM00421">
    <property type="entry name" value="HTH_LUXR"/>
    <property type="match status" value="1"/>
</dbReference>
<dbReference type="CDD" id="cd06170">
    <property type="entry name" value="LuxR_C_like"/>
    <property type="match status" value="1"/>
</dbReference>
<evidence type="ECO:0000256" key="4">
    <source>
        <dbReference type="SAM" id="MobiDB-lite"/>
    </source>
</evidence>
<accession>A0A0S4QWM2</accession>
<dbReference type="InterPro" id="IPR000792">
    <property type="entry name" value="Tscrpt_reg_LuxR_C"/>
</dbReference>
<organism evidence="6 7">
    <name type="scientific">Parafrankia irregularis</name>
    <dbReference type="NCBI Taxonomy" id="795642"/>
    <lineage>
        <taxon>Bacteria</taxon>
        <taxon>Bacillati</taxon>
        <taxon>Actinomycetota</taxon>
        <taxon>Actinomycetes</taxon>
        <taxon>Frankiales</taxon>
        <taxon>Frankiaceae</taxon>
        <taxon>Parafrankia</taxon>
    </lineage>
</organism>
<keyword evidence="3" id="KW-0804">Transcription</keyword>
<proteinExistence type="predicted"/>
<dbReference type="Pfam" id="PF00196">
    <property type="entry name" value="GerE"/>
    <property type="match status" value="1"/>
</dbReference>
<dbReference type="EMBL" id="FAOZ01000027">
    <property type="protein sequence ID" value="CUU59410.1"/>
    <property type="molecule type" value="Genomic_DNA"/>
</dbReference>